<accession>A0A559TIG3</accession>
<comment type="caution">
    <text evidence="1">The sequence shown here is derived from an EMBL/GenBank/DDBJ whole genome shotgun (WGS) entry which is preliminary data.</text>
</comment>
<evidence type="ECO:0000313" key="1">
    <source>
        <dbReference type="EMBL" id="TVZ74389.1"/>
    </source>
</evidence>
<reference evidence="1 2" key="1">
    <citation type="submission" date="2019-06" db="EMBL/GenBank/DDBJ databases">
        <title>Pac Bio to generate improved reference genome sequences for organisms with transposon mutant libraries (support for FEBA project).</title>
        <authorList>
            <person name="Blow M."/>
        </authorList>
    </citation>
    <scope>NUCLEOTIDE SEQUENCE [LARGE SCALE GENOMIC DNA]</scope>
    <source>
        <strain evidence="1 2">USDA 1844</strain>
    </source>
</reference>
<name>A0A559TIG3_9HYPH</name>
<dbReference type="EMBL" id="VISO01000002">
    <property type="protein sequence ID" value="TVZ74389.1"/>
    <property type="molecule type" value="Genomic_DNA"/>
</dbReference>
<sequence length="73" mass="8069">MNDYFSMEGPGGVGRYAKRIFRMSALACVIATTNRQLSQQYHKANLVCVARTLSDTGGLRRMANRQDDAQTGV</sequence>
<organism evidence="1 2">
    <name type="scientific">Rhizobium mongolense USDA 1844</name>
    <dbReference type="NCBI Taxonomy" id="1079460"/>
    <lineage>
        <taxon>Bacteria</taxon>
        <taxon>Pseudomonadati</taxon>
        <taxon>Pseudomonadota</taxon>
        <taxon>Alphaproteobacteria</taxon>
        <taxon>Hyphomicrobiales</taxon>
        <taxon>Rhizobiaceae</taxon>
        <taxon>Rhizobium/Agrobacterium group</taxon>
        <taxon>Rhizobium</taxon>
    </lineage>
</organism>
<protein>
    <submittedName>
        <fullName evidence="1">Uncharacterized protein</fullName>
    </submittedName>
</protein>
<proteinExistence type="predicted"/>
<gene>
    <name evidence="1" type="ORF">BCL32_2765</name>
</gene>
<dbReference type="Proteomes" id="UP000319824">
    <property type="component" value="Unassembled WGS sequence"/>
</dbReference>
<evidence type="ECO:0000313" key="2">
    <source>
        <dbReference type="Proteomes" id="UP000319824"/>
    </source>
</evidence>
<dbReference type="AlphaFoldDB" id="A0A559TIG3"/>